<comment type="caution">
    <text evidence="4">The sequence shown here is derived from an EMBL/GenBank/DDBJ whole genome shotgun (WGS) entry which is preliminary data.</text>
</comment>
<evidence type="ECO:0000313" key="4">
    <source>
        <dbReference type="EMBL" id="KAF7623429.1"/>
    </source>
</evidence>
<feature type="chain" id="PRO_5035867697" evidence="3">
    <location>
        <begin position="23"/>
        <end position="1102"/>
    </location>
</feature>
<reference evidence="4" key="1">
    <citation type="journal article" date="2020" name="Ecol. Evol.">
        <title>Genome structure and content of the rice root-knot nematode (Meloidogyne graminicola).</title>
        <authorList>
            <person name="Phan N.T."/>
            <person name="Danchin E.G.J."/>
            <person name="Klopp C."/>
            <person name="Perfus-Barbeoch L."/>
            <person name="Kozlowski D.K."/>
            <person name="Koutsovoulos G.D."/>
            <person name="Lopez-Roques C."/>
            <person name="Bouchez O."/>
            <person name="Zahm M."/>
            <person name="Besnard G."/>
            <person name="Bellafiore S."/>
        </authorList>
    </citation>
    <scope>NUCLEOTIDE SEQUENCE</scope>
    <source>
        <strain evidence="4">VN-18</strain>
    </source>
</reference>
<organism evidence="4 5">
    <name type="scientific">Meloidogyne graminicola</name>
    <dbReference type="NCBI Taxonomy" id="189291"/>
    <lineage>
        <taxon>Eukaryota</taxon>
        <taxon>Metazoa</taxon>
        <taxon>Ecdysozoa</taxon>
        <taxon>Nematoda</taxon>
        <taxon>Chromadorea</taxon>
        <taxon>Rhabditida</taxon>
        <taxon>Tylenchina</taxon>
        <taxon>Tylenchomorpha</taxon>
        <taxon>Tylenchoidea</taxon>
        <taxon>Meloidogynidae</taxon>
        <taxon>Meloidogyninae</taxon>
        <taxon>Meloidogyne</taxon>
    </lineage>
</organism>
<accession>A0A8S9ZCP0</accession>
<proteinExistence type="predicted"/>
<sequence length="1102" mass="133604">MCLVKLFFIFVLFVYSIGIILSERNNVEDENTKFVKKISDIRRELASLPFKNVESFFGPKLLQKIESIESPYLLKDSSGKIKKNSEIRWPLINQLFLSIPQWRREDIIVIYCEKNKIKEENCFDKIFEEYDDESRDKSKLLELLIIDKKDALTERLYYTLKSYNNRKIDFDFIYDILFAQPIFVLKQIIDNYYKFYDKMLISDKQLQNFISKNYKKELKSSKLEIHLNFKKYLEEDKENIKIWELLIKRINYVYKNELINEEEYNQIFKQILSLCEDNNEINIQNLFENFEILLIKSGFASKSVDVFNENFLKNKCVKDILATNNKKLTIPDYIKQILTKTKLTGKGKYNENIFNRFKNYIDESKHEELLSLLLVHYGSNELFKIITLENGILFDEDKIEKYQLEVEEKNFEIKRINEELNKEKNKNLNRKLEIEKEINLFKLVNIKKKEEFEEWLGLKCKQLRIKLEIEENKEKVEENKKNKFNNELRKQKLSLLKNSFRKELEEKINISKEKGIKEIKKLKKKFKEIKDKFVNLETENEKLNHKLETFEKNEVKRRVKKQKTEEKKKEKIHAKNEKERKKEEDIKIRIKNEINLLNKKVNELINDEIKVELKIELIEKFIINTEENMINENSNYIDLINKMEEEKEKEIINLTFKEAKLGIAANENLDRKFELEKELSILRIDNDKLGLYSFFKFVLSKECKKARKEIEIEFERERNLNLLEYKVKLLKKSMLIYKSEWNIFCKDFEKFKNDFDKKYSENLIFKTNDLDIEWYYDKNRNSMKRRIEELNIFCSPFLKLNGIIDNIIWNVYKQKTDVKIEERNNYISNEFLAERLFYILKAKTTNFDFIYDILFAQPIFEVKQIIDNYYKFYDKILISDKQLQNFISKNYKNELKISKLEIHLNFKKYLEKDKENIKIWELLIKRINYVYKNELINEEEYNQITSKILSLCENVENNGSESFTSSISQNLEVYFRIFEFNNQHGTDFKNKFIEKCANRIFKENTEKNTLNNLLNYKIKIVPQYLERLIIITEMEDEDFYSEDISSYFIKFLENDQNEEMLTLLVVYHKSNLLELIEKTIEENKFNEKFQNLKNMLDEQKKL</sequence>
<keyword evidence="3" id="KW-0732">Signal</keyword>
<feature type="coiled-coil region" evidence="1">
    <location>
        <begin position="399"/>
        <end position="487"/>
    </location>
</feature>
<dbReference type="Proteomes" id="UP000605970">
    <property type="component" value="Unassembled WGS sequence"/>
</dbReference>
<keyword evidence="5" id="KW-1185">Reference proteome</keyword>
<evidence type="ECO:0000256" key="1">
    <source>
        <dbReference type="SAM" id="Coils"/>
    </source>
</evidence>
<evidence type="ECO:0000256" key="3">
    <source>
        <dbReference type="SAM" id="SignalP"/>
    </source>
</evidence>
<feature type="region of interest" description="Disordered" evidence="2">
    <location>
        <begin position="558"/>
        <end position="578"/>
    </location>
</feature>
<dbReference type="AlphaFoldDB" id="A0A8S9ZCP0"/>
<evidence type="ECO:0000313" key="5">
    <source>
        <dbReference type="Proteomes" id="UP000605970"/>
    </source>
</evidence>
<gene>
    <name evidence="4" type="ORF">Mgra_00010256</name>
</gene>
<dbReference type="EMBL" id="JABEBT010000249">
    <property type="protein sequence ID" value="KAF7623429.1"/>
    <property type="molecule type" value="Genomic_DNA"/>
</dbReference>
<feature type="signal peptide" evidence="3">
    <location>
        <begin position="1"/>
        <end position="22"/>
    </location>
</feature>
<name>A0A8S9ZCP0_9BILA</name>
<evidence type="ECO:0000256" key="2">
    <source>
        <dbReference type="SAM" id="MobiDB-lite"/>
    </source>
</evidence>
<keyword evidence="1" id="KW-0175">Coiled coil</keyword>
<dbReference type="OrthoDB" id="5911762at2759"/>
<protein>
    <submittedName>
        <fullName evidence="4">Uncharacterized protein</fullName>
    </submittedName>
</protein>